<comment type="caution">
    <text evidence="1">The sequence shown here is derived from an EMBL/GenBank/DDBJ whole genome shotgun (WGS) entry which is preliminary data.</text>
</comment>
<name>A0A5S4YM45_9BRAD</name>
<accession>A0A5S4YM45</accession>
<dbReference type="EMBL" id="VSTH01000051">
    <property type="protein sequence ID" value="TYO65476.1"/>
    <property type="molecule type" value="Genomic_DNA"/>
</dbReference>
<dbReference type="Proteomes" id="UP000324797">
    <property type="component" value="Unassembled WGS sequence"/>
</dbReference>
<evidence type="ECO:0000313" key="1">
    <source>
        <dbReference type="EMBL" id="TYO65476.1"/>
    </source>
</evidence>
<sequence>MHTVIIRFTNGSADRHPFKSFSEARDFYRNRICFNDRVKRVTVTEPGSTPRPVWDADWDDLSKYAGLNA</sequence>
<gene>
    <name evidence="1" type="ORF">FXV83_16200</name>
</gene>
<proteinExistence type="predicted"/>
<evidence type="ECO:0000313" key="2">
    <source>
        <dbReference type="Proteomes" id="UP000324797"/>
    </source>
</evidence>
<protein>
    <submittedName>
        <fullName evidence="1">Uncharacterized protein</fullName>
    </submittedName>
</protein>
<reference evidence="1 2" key="1">
    <citation type="submission" date="2019-08" db="EMBL/GenBank/DDBJ databases">
        <title>Bradyrhizobium hipponensis sp. nov., a rhizobium isolated from a Lupinus angustifolius root nodule in Tunisia.</title>
        <authorList>
            <person name="Off K."/>
            <person name="Rejili M."/>
            <person name="Mars M."/>
            <person name="Brachmann A."/>
            <person name="Marin M."/>
        </authorList>
    </citation>
    <scope>NUCLEOTIDE SEQUENCE [LARGE SCALE GENOMIC DNA]</scope>
    <source>
        <strain evidence="2">aSej3</strain>
    </source>
</reference>
<dbReference type="RefSeq" id="WP_148740410.1">
    <property type="nucleotide sequence ID" value="NZ_VSTH01000051.1"/>
</dbReference>
<keyword evidence="2" id="KW-1185">Reference proteome</keyword>
<dbReference type="AlphaFoldDB" id="A0A5S4YM45"/>
<organism evidence="1 2">
    <name type="scientific">Bradyrhizobium hipponense</name>
    <dbReference type="NCBI Taxonomy" id="2605638"/>
    <lineage>
        <taxon>Bacteria</taxon>
        <taxon>Pseudomonadati</taxon>
        <taxon>Pseudomonadota</taxon>
        <taxon>Alphaproteobacteria</taxon>
        <taxon>Hyphomicrobiales</taxon>
        <taxon>Nitrobacteraceae</taxon>
        <taxon>Bradyrhizobium</taxon>
    </lineage>
</organism>